<reference evidence="2" key="1">
    <citation type="journal article" date="2020" name="Nature">
        <title>Giant virus diversity and host interactions through global metagenomics.</title>
        <authorList>
            <person name="Schulz F."/>
            <person name="Roux S."/>
            <person name="Paez-Espino D."/>
            <person name="Jungbluth S."/>
            <person name="Walsh D.A."/>
            <person name="Denef V.J."/>
            <person name="McMahon K.D."/>
            <person name="Konstantinidis K.T."/>
            <person name="Eloe-Fadrosh E.A."/>
            <person name="Kyrpides N.C."/>
            <person name="Woyke T."/>
        </authorList>
    </citation>
    <scope>NUCLEOTIDE SEQUENCE</scope>
    <source>
        <strain evidence="2">GVMAG-M-3300025860-25</strain>
    </source>
</reference>
<keyword evidence="1" id="KW-1133">Transmembrane helix</keyword>
<organism evidence="2">
    <name type="scientific">viral metagenome</name>
    <dbReference type="NCBI Taxonomy" id="1070528"/>
    <lineage>
        <taxon>unclassified sequences</taxon>
        <taxon>metagenomes</taxon>
        <taxon>organismal metagenomes</taxon>
    </lineage>
</organism>
<evidence type="ECO:0000313" key="2">
    <source>
        <dbReference type="EMBL" id="QHU01503.1"/>
    </source>
</evidence>
<dbReference type="AlphaFoldDB" id="A0A6C0J8A2"/>
<protein>
    <submittedName>
        <fullName evidence="2">Uncharacterized protein</fullName>
    </submittedName>
</protein>
<accession>A0A6C0J8A2</accession>
<feature type="transmembrane region" description="Helical" evidence="1">
    <location>
        <begin position="36"/>
        <end position="53"/>
    </location>
</feature>
<name>A0A6C0J8A2_9ZZZZ</name>
<evidence type="ECO:0000256" key="1">
    <source>
        <dbReference type="SAM" id="Phobius"/>
    </source>
</evidence>
<sequence length="142" mass="16713">MDEITQKNIVLVSTCIIVICFHSAYKFKNDFKICNILLGVGFVVGLIMTKVLHNWEKENKVDYNLILFLYILVDLILFFFFIYRYYDIKVKMRGGGNIMEEFKKQDFMVRDLSENPLTEMIGNKLKTKATDYIVGILSRFKI</sequence>
<keyword evidence="1" id="KW-0812">Transmembrane</keyword>
<dbReference type="EMBL" id="MN740344">
    <property type="protein sequence ID" value="QHU01503.1"/>
    <property type="molecule type" value="Genomic_DNA"/>
</dbReference>
<proteinExistence type="predicted"/>
<keyword evidence="1" id="KW-0472">Membrane</keyword>
<feature type="transmembrane region" description="Helical" evidence="1">
    <location>
        <begin position="65"/>
        <end position="83"/>
    </location>
</feature>